<evidence type="ECO:0000256" key="2">
    <source>
        <dbReference type="ARBA" id="ARBA00023002"/>
    </source>
</evidence>
<dbReference type="InterPro" id="IPR022383">
    <property type="entry name" value="Lactate/malate_DH_C"/>
</dbReference>
<dbReference type="Gene3D" id="3.40.50.720">
    <property type="entry name" value="NAD(P)-binding Rossmann-like Domain"/>
    <property type="match status" value="1"/>
</dbReference>
<dbReference type="InterPro" id="IPR036291">
    <property type="entry name" value="NAD(P)-bd_dom_sf"/>
</dbReference>
<organism evidence="8 9">
    <name type="scientific">Loigolactobacillus bifermentans DSM 20003</name>
    <dbReference type="NCBI Taxonomy" id="1423726"/>
    <lineage>
        <taxon>Bacteria</taxon>
        <taxon>Bacillati</taxon>
        <taxon>Bacillota</taxon>
        <taxon>Bacilli</taxon>
        <taxon>Lactobacillales</taxon>
        <taxon>Lactobacillaceae</taxon>
        <taxon>Loigolactobacillus</taxon>
    </lineage>
</organism>
<feature type="binding site" evidence="4">
    <location>
        <begin position="11"/>
        <end position="16"/>
    </location>
    <ligand>
        <name>NAD(+)</name>
        <dbReference type="ChEBI" id="CHEBI:57540"/>
    </ligand>
</feature>
<proteinExistence type="inferred from homology"/>
<evidence type="ECO:0000259" key="7">
    <source>
        <dbReference type="Pfam" id="PF02866"/>
    </source>
</evidence>
<feature type="domain" description="Lactate/malate dehydrogenase C-terminal" evidence="7">
    <location>
        <begin position="147"/>
        <end position="300"/>
    </location>
</feature>
<dbReference type="Pfam" id="PF00056">
    <property type="entry name" value="Ldh_1_N"/>
    <property type="match status" value="1"/>
</dbReference>
<dbReference type="PRINTS" id="PR00086">
    <property type="entry name" value="LLDHDRGNASE"/>
</dbReference>
<gene>
    <name evidence="8" type="ORF">FC07_GL000124</name>
</gene>
<dbReference type="AlphaFoldDB" id="A0A0R1GMS7"/>
<reference evidence="8 9" key="1">
    <citation type="journal article" date="2015" name="Genome Announc.">
        <title>Expanding the biotechnology potential of lactobacilli through comparative genomics of 213 strains and associated genera.</title>
        <authorList>
            <person name="Sun Z."/>
            <person name="Harris H.M."/>
            <person name="McCann A."/>
            <person name="Guo C."/>
            <person name="Argimon S."/>
            <person name="Zhang W."/>
            <person name="Yang X."/>
            <person name="Jeffery I.B."/>
            <person name="Cooney J.C."/>
            <person name="Kagawa T.F."/>
            <person name="Liu W."/>
            <person name="Song Y."/>
            <person name="Salvetti E."/>
            <person name="Wrobel A."/>
            <person name="Rasinkangas P."/>
            <person name="Parkhill J."/>
            <person name="Rea M.C."/>
            <person name="O'Sullivan O."/>
            <person name="Ritari J."/>
            <person name="Douillard F.P."/>
            <person name="Paul Ross R."/>
            <person name="Yang R."/>
            <person name="Briner A.E."/>
            <person name="Felis G.E."/>
            <person name="de Vos W.M."/>
            <person name="Barrangou R."/>
            <person name="Klaenhammer T.R."/>
            <person name="Caufield P.W."/>
            <person name="Cui Y."/>
            <person name="Zhang H."/>
            <person name="O'Toole P.W."/>
        </authorList>
    </citation>
    <scope>NUCLEOTIDE SEQUENCE [LARGE SCALE GENOMIC DNA]</scope>
    <source>
        <strain evidence="8 9">DSM 20003</strain>
    </source>
</reference>
<feature type="domain" description="Lactate/malate dehydrogenase N-terminal" evidence="6">
    <location>
        <begin position="6"/>
        <end position="144"/>
    </location>
</feature>
<evidence type="ECO:0000256" key="4">
    <source>
        <dbReference type="PIRSR" id="PIRSR000102-3"/>
    </source>
</evidence>
<feature type="binding site" evidence="4">
    <location>
        <position position="36"/>
    </location>
    <ligand>
        <name>NAD(+)</name>
        <dbReference type="ChEBI" id="CHEBI:57540"/>
    </ligand>
</feature>
<dbReference type="InterPro" id="IPR001557">
    <property type="entry name" value="L-lactate/malate_DH"/>
</dbReference>
<evidence type="ECO:0000313" key="8">
    <source>
        <dbReference type="EMBL" id="KRK35397.1"/>
    </source>
</evidence>
<dbReference type="SUPFAM" id="SSF51735">
    <property type="entry name" value="NAD(P)-binding Rossmann-fold domains"/>
    <property type="match status" value="1"/>
</dbReference>
<dbReference type="GO" id="GO:0006089">
    <property type="term" value="P:lactate metabolic process"/>
    <property type="evidence" value="ECO:0007669"/>
    <property type="project" value="TreeGrafter"/>
</dbReference>
<protein>
    <submittedName>
        <fullName evidence="8">L-2-hydroxyisocaproate dehydrogenase</fullName>
    </submittedName>
</protein>
<sequence length="311" mass="33200">MILMNKVGIIGVGHVGSAAAHEIVVRGLCHHLVLIDDRDAKAKAECLDLKDMGAQTLSHTKISAQDYSLLSDADVVIFSTGAVDRQGPDRMQELNWTKQTVYDAIPKLMATGFNGVIVSITNPCDVIAALIQKVSGLPKNRVFGTGTSLDTARMKRVLSQTFNVNPKNIGGYVLGEHGDSQFTAWSTVSVAGIPLAEYPGTADLDLAQLTKEISAGGWAVHSGKGYTCYGISSCVSNIVKAILTDEVGAFPVSTYSDRYDTYIGRPAYIAGSGVVKPLPLNLTIDERTQLDQSAAKIRKSFLENAVVQAAQ</sequence>
<dbReference type="Pfam" id="PF02866">
    <property type="entry name" value="Ldh_1_C"/>
    <property type="match status" value="1"/>
</dbReference>
<name>A0A0R1GMS7_9LACO</name>
<dbReference type="Gene3D" id="3.90.110.10">
    <property type="entry name" value="Lactate dehydrogenase/glycoside hydrolase, family 4, C-terminal"/>
    <property type="match status" value="1"/>
</dbReference>
<evidence type="ECO:0000256" key="1">
    <source>
        <dbReference type="ARBA" id="ARBA00006054"/>
    </source>
</evidence>
<evidence type="ECO:0000256" key="3">
    <source>
        <dbReference type="PIRSR" id="PIRSR000102-1"/>
    </source>
</evidence>
<feature type="active site" description="Proton acceptor" evidence="3">
    <location>
        <position position="177"/>
    </location>
</feature>
<dbReference type="InterPro" id="IPR015955">
    <property type="entry name" value="Lactate_DH/Glyco_Ohase_4_C"/>
</dbReference>
<keyword evidence="2 5" id="KW-0560">Oxidoreductase</keyword>
<dbReference type="Proteomes" id="UP000051461">
    <property type="component" value="Unassembled WGS sequence"/>
</dbReference>
<dbReference type="CDD" id="cd05291">
    <property type="entry name" value="HicDH_like"/>
    <property type="match status" value="1"/>
</dbReference>
<comment type="caution">
    <text evidence="8">The sequence shown here is derived from an EMBL/GenBank/DDBJ whole genome shotgun (WGS) entry which is preliminary data.</text>
</comment>
<keyword evidence="9" id="KW-1185">Reference proteome</keyword>
<dbReference type="PROSITE" id="PS00064">
    <property type="entry name" value="L_LDH"/>
    <property type="match status" value="1"/>
</dbReference>
<dbReference type="PANTHER" id="PTHR43128">
    <property type="entry name" value="L-2-HYDROXYCARBOXYLATE DEHYDROGENASE (NAD(P)(+))"/>
    <property type="match status" value="1"/>
</dbReference>
<dbReference type="InterPro" id="IPR001236">
    <property type="entry name" value="Lactate/malate_DH_N"/>
</dbReference>
<dbReference type="InterPro" id="IPR018177">
    <property type="entry name" value="L-lactate_DH_AS"/>
</dbReference>
<dbReference type="EMBL" id="AZDA01000079">
    <property type="protein sequence ID" value="KRK35397.1"/>
    <property type="molecule type" value="Genomic_DNA"/>
</dbReference>
<dbReference type="STRING" id="1423726.FC07_GL000124"/>
<feature type="binding site" evidence="4">
    <location>
        <begin position="120"/>
        <end position="122"/>
    </location>
    <ligand>
        <name>NAD(+)</name>
        <dbReference type="ChEBI" id="CHEBI:57540"/>
    </ligand>
</feature>
<dbReference type="PIRSF" id="PIRSF000102">
    <property type="entry name" value="Lac_mal_DH"/>
    <property type="match status" value="1"/>
</dbReference>
<dbReference type="SUPFAM" id="SSF56327">
    <property type="entry name" value="LDH C-terminal domain-like"/>
    <property type="match status" value="1"/>
</dbReference>
<dbReference type="PANTHER" id="PTHR43128:SF31">
    <property type="entry name" value="L-LACTATE DEHYDROGENASE"/>
    <property type="match status" value="1"/>
</dbReference>
<evidence type="ECO:0000313" key="9">
    <source>
        <dbReference type="Proteomes" id="UP000051461"/>
    </source>
</evidence>
<dbReference type="GO" id="GO:0004459">
    <property type="term" value="F:L-lactate dehydrogenase (NAD+) activity"/>
    <property type="evidence" value="ECO:0007669"/>
    <property type="project" value="InterPro"/>
</dbReference>
<evidence type="ECO:0000259" key="6">
    <source>
        <dbReference type="Pfam" id="PF00056"/>
    </source>
</evidence>
<keyword evidence="4" id="KW-0520">NAD</keyword>
<accession>A0A0R1GMS7</accession>
<evidence type="ECO:0000256" key="5">
    <source>
        <dbReference type="RuleBase" id="RU003369"/>
    </source>
</evidence>
<dbReference type="PATRIC" id="fig|1423726.3.peg.132"/>
<comment type="similarity">
    <text evidence="1">Belongs to the LDH/MDH superfamily. LDH family.</text>
</comment>